<evidence type="ECO:0000313" key="1">
    <source>
        <dbReference type="EMBL" id="TCC30518.1"/>
    </source>
</evidence>
<keyword evidence="2" id="KW-1185">Reference proteome</keyword>
<dbReference type="OrthoDB" id="9804427at2"/>
<gene>
    <name evidence="1" type="ORF">E0H50_24225</name>
</gene>
<name>A0A4R0IHM9_9ACTN</name>
<dbReference type="AlphaFoldDB" id="A0A4R0IHM9"/>
<evidence type="ECO:0000313" key="2">
    <source>
        <dbReference type="Proteomes" id="UP000292695"/>
    </source>
</evidence>
<reference evidence="1 2" key="1">
    <citation type="submission" date="2019-02" db="EMBL/GenBank/DDBJ databases">
        <title>Kribbella capetownensis sp. nov. and Kribbella speibonae sp. nov., isolated from soil.</title>
        <authorList>
            <person name="Curtis S.M."/>
            <person name="Norton I."/>
            <person name="Everest G.J."/>
            <person name="Meyers P.R."/>
        </authorList>
    </citation>
    <scope>NUCLEOTIDE SEQUENCE [LARGE SCALE GENOMIC DNA]</scope>
    <source>
        <strain evidence="1 2">DSM 27082</strain>
    </source>
</reference>
<organism evidence="1 2">
    <name type="scientific">Kribbella sindirgiensis</name>
    <dbReference type="NCBI Taxonomy" id="1124744"/>
    <lineage>
        <taxon>Bacteria</taxon>
        <taxon>Bacillati</taxon>
        <taxon>Actinomycetota</taxon>
        <taxon>Actinomycetes</taxon>
        <taxon>Propionibacteriales</taxon>
        <taxon>Kribbellaceae</taxon>
        <taxon>Kribbella</taxon>
    </lineage>
</organism>
<proteinExistence type="predicted"/>
<protein>
    <submittedName>
        <fullName evidence="1">Uncharacterized protein</fullName>
    </submittedName>
</protein>
<dbReference type="EMBL" id="SJKA01000008">
    <property type="protein sequence ID" value="TCC30518.1"/>
    <property type="molecule type" value="Genomic_DNA"/>
</dbReference>
<sequence>MSERDPRVDLSDELLPEHAVAAVQALDHVGVVIVPGGSPAAALTAAAALVLLARTHAHVDVYGDAALPHNPWGVVTLSELLTSLAAVRPIAQAEPECTLTISTGTAPGADRYIAPAAWTVSVTDTPSALADNPADGIEMAVAPYGGMFAAAIVAADLFCDALAPLGLPVAPRRPTFVWNLLDYTYESAPASKLGPPVWAPVLFGGCGSVGSSAAAALACDDLTGMNAVAVDGDDFDPVRNTFRYPAATNRMARTAKASWVSDILAAAGATTDHLVGPIRNWTTSQPAPGFDGIVVSSVDDVDGRYEVADLLARTTLSAAVRALSFHIQREHLGDGLRCPFCDFVTAASPLAQAAADAKLTGLGEQRIVELLHNDTGLEQQDINEMLSAGKLTPETAQGLLGARLADLRNRLYAQAAIPAADPNAAPPAPLSAPFVSWAVGVLLAAEVAKYARGLASVNRRVEVDLLGYPGDFVHIRPADTTGRCACARAIRTRWMHALYPDAFTRTAS</sequence>
<dbReference type="Proteomes" id="UP000292695">
    <property type="component" value="Unassembled WGS sequence"/>
</dbReference>
<accession>A0A4R0IHM9</accession>
<comment type="caution">
    <text evidence="1">The sequence shown here is derived from an EMBL/GenBank/DDBJ whole genome shotgun (WGS) entry which is preliminary data.</text>
</comment>
<dbReference type="RefSeq" id="WP_131292386.1">
    <property type="nucleotide sequence ID" value="NZ_SJKA01000008.1"/>
</dbReference>